<dbReference type="InterPro" id="IPR036890">
    <property type="entry name" value="HATPase_C_sf"/>
</dbReference>
<dbReference type="PROSITE" id="PS50109">
    <property type="entry name" value="HIS_KIN"/>
    <property type="match status" value="1"/>
</dbReference>
<organism evidence="20 21">
    <name type="scientific">Paracidovorax konjaci</name>
    <dbReference type="NCBI Taxonomy" id="32040"/>
    <lineage>
        <taxon>Bacteria</taxon>
        <taxon>Pseudomonadati</taxon>
        <taxon>Pseudomonadota</taxon>
        <taxon>Betaproteobacteria</taxon>
        <taxon>Burkholderiales</taxon>
        <taxon>Comamonadaceae</taxon>
        <taxon>Paracidovorax</taxon>
    </lineage>
</organism>
<dbReference type="CDD" id="cd00082">
    <property type="entry name" value="HisKA"/>
    <property type="match status" value="1"/>
</dbReference>
<proteinExistence type="predicted"/>
<evidence type="ECO:0000313" key="20">
    <source>
        <dbReference type="EMBL" id="SFD53502.1"/>
    </source>
</evidence>
<keyword evidence="14 18" id="KW-1133">Transmembrane helix</keyword>
<dbReference type="Pfam" id="PF11808">
    <property type="entry name" value="PhoR"/>
    <property type="match status" value="1"/>
</dbReference>
<keyword evidence="21" id="KW-1185">Reference proteome</keyword>
<dbReference type="FunFam" id="1.10.287.130:FF:000008">
    <property type="entry name" value="Two-component sensor histidine kinase"/>
    <property type="match status" value="1"/>
</dbReference>
<evidence type="ECO:0000313" key="21">
    <source>
        <dbReference type="Proteomes" id="UP000199517"/>
    </source>
</evidence>
<keyword evidence="8" id="KW-0592">Phosphate transport</keyword>
<keyword evidence="7" id="KW-0597">Phosphoprotein</keyword>
<dbReference type="InterPro" id="IPR005467">
    <property type="entry name" value="His_kinase_dom"/>
</dbReference>
<dbReference type="PRINTS" id="PR00344">
    <property type="entry name" value="BCTRLSENSOR"/>
</dbReference>
<dbReference type="InterPro" id="IPR014310">
    <property type="entry name" value="Sig_transdc_His_kinase_PhoR"/>
</dbReference>
<dbReference type="SMART" id="SM00388">
    <property type="entry name" value="HisKA"/>
    <property type="match status" value="1"/>
</dbReference>
<evidence type="ECO:0000256" key="10">
    <source>
        <dbReference type="ARBA" id="ARBA00022692"/>
    </source>
</evidence>
<dbReference type="SUPFAM" id="SSF47384">
    <property type="entry name" value="Homodimeric domain of signal transducing histidine kinase"/>
    <property type="match status" value="1"/>
</dbReference>
<dbReference type="AlphaFoldDB" id="A0A1I1T4J1"/>
<evidence type="ECO:0000256" key="18">
    <source>
        <dbReference type="SAM" id="Phobius"/>
    </source>
</evidence>
<keyword evidence="10 18" id="KW-0812">Transmembrane</keyword>
<dbReference type="InterPro" id="IPR004358">
    <property type="entry name" value="Sig_transdc_His_kin-like_C"/>
</dbReference>
<evidence type="ECO:0000256" key="2">
    <source>
        <dbReference type="ARBA" id="ARBA00004236"/>
    </source>
</evidence>
<dbReference type="CDD" id="cd00130">
    <property type="entry name" value="PAS"/>
    <property type="match status" value="1"/>
</dbReference>
<dbReference type="GO" id="GO:0004721">
    <property type="term" value="F:phosphoprotein phosphatase activity"/>
    <property type="evidence" value="ECO:0007669"/>
    <property type="project" value="InterPro"/>
</dbReference>
<dbReference type="NCBIfam" id="TIGR02966">
    <property type="entry name" value="phoR_proteo"/>
    <property type="match status" value="1"/>
</dbReference>
<keyword evidence="12 20" id="KW-0418">Kinase</keyword>
<evidence type="ECO:0000256" key="14">
    <source>
        <dbReference type="ARBA" id="ARBA00022989"/>
    </source>
</evidence>
<keyword evidence="11" id="KW-0547">Nucleotide-binding</keyword>
<dbReference type="Gene3D" id="3.30.450.20">
    <property type="entry name" value="PAS domain"/>
    <property type="match status" value="1"/>
</dbReference>
<dbReference type="InterPro" id="IPR003594">
    <property type="entry name" value="HATPase_dom"/>
</dbReference>
<dbReference type="RefSeq" id="WP_092950235.1">
    <property type="nucleotide sequence ID" value="NZ_FOMQ01000003.1"/>
</dbReference>
<comment type="subcellular location">
    <subcellularLocation>
        <location evidence="2">Cell membrane</location>
    </subcellularLocation>
</comment>
<comment type="function">
    <text evidence="17">Member of the two-component regulatory system PhoR/PhoB involved in the phosphate regulon genes expression. PhoR may function as a membrane-associated protein kinase that phosphorylates PhoB in response to environmental signals.</text>
</comment>
<dbReference type="Pfam" id="PF02518">
    <property type="entry name" value="HATPase_c"/>
    <property type="match status" value="1"/>
</dbReference>
<dbReference type="EMBL" id="FOMQ01000003">
    <property type="protein sequence ID" value="SFD53502.1"/>
    <property type="molecule type" value="Genomic_DNA"/>
</dbReference>
<evidence type="ECO:0000256" key="12">
    <source>
        <dbReference type="ARBA" id="ARBA00022777"/>
    </source>
</evidence>
<accession>A0A1I1T4J1</accession>
<gene>
    <name evidence="20" type="ORF">SAMN04489710_103121</name>
</gene>
<dbReference type="SUPFAM" id="SSF55874">
    <property type="entry name" value="ATPase domain of HSP90 chaperone/DNA topoisomerase II/histidine kinase"/>
    <property type="match status" value="1"/>
</dbReference>
<evidence type="ECO:0000256" key="13">
    <source>
        <dbReference type="ARBA" id="ARBA00022840"/>
    </source>
</evidence>
<keyword evidence="5" id="KW-0813">Transport</keyword>
<evidence type="ECO:0000256" key="3">
    <source>
        <dbReference type="ARBA" id="ARBA00012438"/>
    </source>
</evidence>
<dbReference type="SMART" id="SM00091">
    <property type="entry name" value="PAS"/>
    <property type="match status" value="1"/>
</dbReference>
<protein>
    <recommendedName>
        <fullName evidence="4">Phosphate regulon sensor protein PhoR</fullName>
        <ecNumber evidence="3">2.7.13.3</ecNumber>
    </recommendedName>
</protein>
<dbReference type="GO" id="GO:0005524">
    <property type="term" value="F:ATP binding"/>
    <property type="evidence" value="ECO:0007669"/>
    <property type="project" value="UniProtKB-KW"/>
</dbReference>
<keyword evidence="16 18" id="KW-0472">Membrane</keyword>
<dbReference type="InterPro" id="IPR021766">
    <property type="entry name" value="PhoR_N"/>
</dbReference>
<feature type="domain" description="Histidine kinase" evidence="19">
    <location>
        <begin position="212"/>
        <end position="439"/>
    </location>
</feature>
<dbReference type="SMART" id="SM00387">
    <property type="entry name" value="HATPase_c"/>
    <property type="match status" value="1"/>
</dbReference>
<dbReference type="InterPro" id="IPR003661">
    <property type="entry name" value="HisK_dim/P_dom"/>
</dbReference>
<evidence type="ECO:0000256" key="5">
    <source>
        <dbReference type="ARBA" id="ARBA00022448"/>
    </source>
</evidence>
<evidence type="ECO:0000256" key="15">
    <source>
        <dbReference type="ARBA" id="ARBA00023012"/>
    </source>
</evidence>
<keyword evidence="6" id="KW-1003">Cell membrane</keyword>
<dbReference type="GO" id="GO:0006355">
    <property type="term" value="P:regulation of DNA-templated transcription"/>
    <property type="evidence" value="ECO:0007669"/>
    <property type="project" value="InterPro"/>
</dbReference>
<sequence length="474" mass="51688">MAWRFFFFLSFQAVGLGLGWWWAGPWGAMLAAVGASWAWFLWDLWRGARVVRWLRHGDLAKAPSLNGLWGEVADRARRLLRQSQSDIEASDARLQEILAALQATPNGVVLLDAEGHIEWCNQIAASQFGLDAVRDLGQSIGNLLRDPEFSAYYAAQNFSGDVVLQGRESTPSRPVRISVHLHPYGDGRTLLLSRDVTALEQAEAMRRDFVANVSHEIRTPLTVLMGFVETLQTLPLSAEERSRYLGMMSQQAARMQSVVQDLLTLSRLEGSPPPGLTEWTPVESLLRRCEDEARGLSALLTRSQTSGHTLEFPAVEELRRAGQLAGVHVELQSALSNLIGNAVRYTPAGGSIRVEWVALEDGGARFSVRDTGPGIEAVHIPRLTERFYRVDRSRSRETGGTGLGLAIVKHVVQRHSAVLAISSTVGKGSVFSVTFPAHRVQRSPHVHGAALAVSVKAPVPAGPAPSSAQPSTSP</sequence>
<keyword evidence="15" id="KW-0902">Two-component regulatory system</keyword>
<dbReference type="GO" id="GO:0016036">
    <property type="term" value="P:cellular response to phosphate starvation"/>
    <property type="evidence" value="ECO:0007669"/>
    <property type="project" value="TreeGrafter"/>
</dbReference>
<evidence type="ECO:0000259" key="19">
    <source>
        <dbReference type="PROSITE" id="PS50109"/>
    </source>
</evidence>
<dbReference type="STRING" id="32040.SAMN04489710_103121"/>
<dbReference type="InterPro" id="IPR036097">
    <property type="entry name" value="HisK_dim/P_sf"/>
</dbReference>
<dbReference type="InterPro" id="IPR050351">
    <property type="entry name" value="BphY/WalK/GraS-like"/>
</dbReference>
<evidence type="ECO:0000256" key="17">
    <source>
        <dbReference type="ARBA" id="ARBA00025207"/>
    </source>
</evidence>
<dbReference type="Gene3D" id="1.10.287.130">
    <property type="match status" value="1"/>
</dbReference>
<dbReference type="InterPro" id="IPR035965">
    <property type="entry name" value="PAS-like_dom_sf"/>
</dbReference>
<feature type="transmembrane region" description="Helical" evidence="18">
    <location>
        <begin position="5"/>
        <end position="22"/>
    </location>
</feature>
<keyword evidence="9" id="KW-0808">Transferase</keyword>
<dbReference type="PANTHER" id="PTHR45453">
    <property type="entry name" value="PHOSPHATE REGULON SENSOR PROTEIN PHOR"/>
    <property type="match status" value="1"/>
</dbReference>
<dbReference type="InterPro" id="IPR000014">
    <property type="entry name" value="PAS"/>
</dbReference>
<evidence type="ECO:0000256" key="8">
    <source>
        <dbReference type="ARBA" id="ARBA00022592"/>
    </source>
</evidence>
<dbReference type="PANTHER" id="PTHR45453:SF1">
    <property type="entry name" value="PHOSPHATE REGULON SENSOR PROTEIN PHOR"/>
    <property type="match status" value="1"/>
</dbReference>
<dbReference type="Proteomes" id="UP000199517">
    <property type="component" value="Unassembled WGS sequence"/>
</dbReference>
<dbReference type="SUPFAM" id="SSF55785">
    <property type="entry name" value="PYP-like sensor domain (PAS domain)"/>
    <property type="match status" value="1"/>
</dbReference>
<dbReference type="GO" id="GO:0005886">
    <property type="term" value="C:plasma membrane"/>
    <property type="evidence" value="ECO:0007669"/>
    <property type="project" value="UniProtKB-SubCell"/>
</dbReference>
<evidence type="ECO:0000256" key="9">
    <source>
        <dbReference type="ARBA" id="ARBA00022679"/>
    </source>
</evidence>
<dbReference type="OrthoDB" id="9813151at2"/>
<evidence type="ECO:0000256" key="11">
    <source>
        <dbReference type="ARBA" id="ARBA00022741"/>
    </source>
</evidence>
<evidence type="ECO:0000256" key="6">
    <source>
        <dbReference type="ARBA" id="ARBA00022475"/>
    </source>
</evidence>
<dbReference type="EC" id="2.7.13.3" evidence="3"/>
<dbReference type="Pfam" id="PF00512">
    <property type="entry name" value="HisKA"/>
    <property type="match status" value="1"/>
</dbReference>
<evidence type="ECO:0000256" key="4">
    <source>
        <dbReference type="ARBA" id="ARBA00019665"/>
    </source>
</evidence>
<dbReference type="GO" id="GO:0006817">
    <property type="term" value="P:phosphate ion transport"/>
    <property type="evidence" value="ECO:0007669"/>
    <property type="project" value="UniProtKB-KW"/>
</dbReference>
<reference evidence="21" key="1">
    <citation type="submission" date="2016-10" db="EMBL/GenBank/DDBJ databases">
        <authorList>
            <person name="Varghese N."/>
            <person name="Submissions S."/>
        </authorList>
    </citation>
    <scope>NUCLEOTIDE SEQUENCE [LARGE SCALE GENOMIC DNA]</scope>
    <source>
        <strain evidence="21">DSM 7481</strain>
    </source>
</reference>
<dbReference type="Gene3D" id="3.30.565.10">
    <property type="entry name" value="Histidine kinase-like ATPase, C-terminal domain"/>
    <property type="match status" value="1"/>
</dbReference>
<evidence type="ECO:0000256" key="7">
    <source>
        <dbReference type="ARBA" id="ARBA00022553"/>
    </source>
</evidence>
<comment type="catalytic activity">
    <reaction evidence="1">
        <text>ATP + protein L-histidine = ADP + protein N-phospho-L-histidine.</text>
        <dbReference type="EC" id="2.7.13.3"/>
    </reaction>
</comment>
<dbReference type="GO" id="GO:0000155">
    <property type="term" value="F:phosphorelay sensor kinase activity"/>
    <property type="evidence" value="ECO:0007669"/>
    <property type="project" value="InterPro"/>
</dbReference>
<evidence type="ECO:0000256" key="1">
    <source>
        <dbReference type="ARBA" id="ARBA00000085"/>
    </source>
</evidence>
<evidence type="ECO:0000256" key="16">
    <source>
        <dbReference type="ARBA" id="ARBA00023136"/>
    </source>
</evidence>
<dbReference type="Pfam" id="PF00989">
    <property type="entry name" value="PAS"/>
    <property type="match status" value="1"/>
</dbReference>
<dbReference type="InterPro" id="IPR013767">
    <property type="entry name" value="PAS_fold"/>
</dbReference>
<keyword evidence="13" id="KW-0067">ATP-binding</keyword>
<name>A0A1I1T4J1_9BURK</name>